<reference evidence="3" key="2">
    <citation type="submission" date="2024-05" db="EMBL/GenBank/DDBJ databases">
        <title>Rhodohalobacter halophilus gen. nov., sp. nov., a moderately halophilic member of the family Balneolaceae.</title>
        <authorList>
            <person name="Xia J."/>
        </authorList>
    </citation>
    <scope>NUCLEOTIDE SEQUENCE</scope>
    <source>
        <strain evidence="3">WB101</strain>
    </source>
</reference>
<dbReference type="Gene3D" id="3.20.20.140">
    <property type="entry name" value="Metal-dependent hydrolases"/>
    <property type="match status" value="1"/>
</dbReference>
<dbReference type="InterPro" id="IPR016195">
    <property type="entry name" value="Pol/histidinol_Pase-like"/>
</dbReference>
<proteinExistence type="predicted"/>
<gene>
    <name evidence="3" type="ORF">L6773_16045</name>
</gene>
<evidence type="ECO:0000259" key="2">
    <source>
        <dbReference type="Pfam" id="PF16392"/>
    </source>
</evidence>
<reference evidence="3" key="1">
    <citation type="submission" date="2022-01" db="EMBL/GenBank/DDBJ databases">
        <authorList>
            <person name="Wang Y."/>
        </authorList>
    </citation>
    <scope>NUCLEOTIDE SEQUENCE</scope>
    <source>
        <strain evidence="3">WB101</strain>
    </source>
</reference>
<feature type="chain" id="PRO_5045445449" evidence="1">
    <location>
        <begin position="28"/>
        <end position="383"/>
    </location>
</feature>
<organism evidence="3 4">
    <name type="scientific">Rhodohalobacter sulfatireducens</name>
    <dbReference type="NCBI Taxonomy" id="2911366"/>
    <lineage>
        <taxon>Bacteria</taxon>
        <taxon>Pseudomonadati</taxon>
        <taxon>Balneolota</taxon>
        <taxon>Balneolia</taxon>
        <taxon>Balneolales</taxon>
        <taxon>Balneolaceae</taxon>
        <taxon>Rhodohalobacter</taxon>
    </lineage>
</organism>
<dbReference type="SUPFAM" id="SSF89550">
    <property type="entry name" value="PHP domain-like"/>
    <property type="match status" value="1"/>
</dbReference>
<evidence type="ECO:0000313" key="3">
    <source>
        <dbReference type="EMBL" id="MCG2590090.1"/>
    </source>
</evidence>
<dbReference type="Pfam" id="PF16392">
    <property type="entry name" value="DUF5001"/>
    <property type="match status" value="1"/>
</dbReference>
<keyword evidence="4" id="KW-1185">Reference proteome</keyword>
<dbReference type="PANTHER" id="PTHR42924">
    <property type="entry name" value="EXONUCLEASE"/>
    <property type="match status" value="1"/>
</dbReference>
<dbReference type="RefSeq" id="WP_237855447.1">
    <property type="nucleotide sequence ID" value="NZ_JAKLWS010000025.1"/>
</dbReference>
<feature type="signal peptide" evidence="1">
    <location>
        <begin position="1"/>
        <end position="27"/>
    </location>
</feature>
<feature type="domain" description="Ig-like" evidence="2">
    <location>
        <begin position="294"/>
        <end position="379"/>
    </location>
</feature>
<dbReference type="CDD" id="cd12112">
    <property type="entry name" value="PHP_HisPPase_Chlorobi_like"/>
    <property type="match status" value="1"/>
</dbReference>
<dbReference type="PANTHER" id="PTHR42924:SF3">
    <property type="entry name" value="POLYMERASE_HISTIDINOL PHOSPHATASE N-TERMINAL DOMAIN-CONTAINING PROTEIN"/>
    <property type="match status" value="1"/>
</dbReference>
<dbReference type="InterPro" id="IPR032165">
    <property type="entry name" value="DUF5001"/>
</dbReference>
<dbReference type="EMBL" id="JAKLWS010000025">
    <property type="protein sequence ID" value="MCG2590090.1"/>
    <property type="molecule type" value="Genomic_DNA"/>
</dbReference>
<evidence type="ECO:0000256" key="1">
    <source>
        <dbReference type="SAM" id="SignalP"/>
    </source>
</evidence>
<dbReference type="InterPro" id="IPR052018">
    <property type="entry name" value="PHP_domain"/>
</dbReference>
<keyword evidence="1" id="KW-0732">Signal</keyword>
<evidence type="ECO:0000313" key="4">
    <source>
        <dbReference type="Proteomes" id="UP001165366"/>
    </source>
</evidence>
<sequence>MKSKQNRIIKKLLLTLCFAITAIPLLAQHSHEHNHDYRKIVFPDVPGYYTLSTDLHIHTVFSDGSVWPNIRSEEAIRDDIDVIAITDHLEHQPHEEDIPNPDRNRSYNIARESIPDDSDLIVINGSEITREMPPGHSNAIFVEDANMLLQDDYMVAFQEAKNQDAFVFWNHPNWTSQRKDGIARLTDLHRQLIEDEMLHGIEVVNEYTYSEEALQIALDYDLTILGTSDIHGLIDWEYDVHHNGHRPVTLVFSEERTKESLKQSLMDGKTVVWSNDFLIGHEPFLVPLIEESLELSEIGYIGDTSVLNVKITNHSSSKYILENKSNFTLHQHQDVLTIEPMSVEVLNIKTLERVDSIELPFEVLNAVTAPDQHPQIAFDIDIE</sequence>
<accession>A0ABS9KGY8</accession>
<comment type="caution">
    <text evidence="3">The sequence shown here is derived from an EMBL/GenBank/DDBJ whole genome shotgun (WGS) entry which is preliminary data.</text>
</comment>
<protein>
    <submittedName>
        <fullName evidence="3">Sb-PDE family phosphodiesterase</fullName>
    </submittedName>
</protein>
<name>A0ABS9KGY8_9BACT</name>
<dbReference type="Proteomes" id="UP001165366">
    <property type="component" value="Unassembled WGS sequence"/>
</dbReference>